<evidence type="ECO:0000313" key="3">
    <source>
        <dbReference type="Proteomes" id="UP001501074"/>
    </source>
</evidence>
<reference evidence="3" key="1">
    <citation type="journal article" date="2019" name="Int. J. Syst. Evol. Microbiol.">
        <title>The Global Catalogue of Microorganisms (GCM) 10K type strain sequencing project: providing services to taxonomists for standard genome sequencing and annotation.</title>
        <authorList>
            <consortium name="The Broad Institute Genomics Platform"/>
            <consortium name="The Broad Institute Genome Sequencing Center for Infectious Disease"/>
            <person name="Wu L."/>
            <person name="Ma J."/>
        </authorList>
    </citation>
    <scope>NUCLEOTIDE SEQUENCE [LARGE SCALE GENOMIC DNA]</scope>
    <source>
        <strain evidence="3">JCM 16902</strain>
    </source>
</reference>
<gene>
    <name evidence="2" type="ORF">GCM10022223_68120</name>
</gene>
<proteinExistence type="predicted"/>
<sequence>MIRPLTPAGIPAGQAVATAHGWPPRPGRAGHRGCAADSVFLHAPAAGRPIHENLDFRCVDELVTHAGPWPPAGLRTTVRVTSRDEVVTALDAEAVGYSRRALRRRPPAFAEQIRVAHDDAGRPSATPPRGAPPSGRRSAPWWHRTVPSPGPW</sequence>
<dbReference type="Proteomes" id="UP001501074">
    <property type="component" value="Unassembled WGS sequence"/>
</dbReference>
<comment type="caution">
    <text evidence="2">The sequence shown here is derived from an EMBL/GenBank/DDBJ whole genome shotgun (WGS) entry which is preliminary data.</text>
</comment>
<evidence type="ECO:0000256" key="1">
    <source>
        <dbReference type="SAM" id="MobiDB-lite"/>
    </source>
</evidence>
<protein>
    <submittedName>
        <fullName evidence="2">Uncharacterized protein</fullName>
    </submittedName>
</protein>
<name>A0ABP7ATR0_9ACTN</name>
<organism evidence="2 3">
    <name type="scientific">Kineosporia mesophila</name>
    <dbReference type="NCBI Taxonomy" id="566012"/>
    <lineage>
        <taxon>Bacteria</taxon>
        <taxon>Bacillati</taxon>
        <taxon>Actinomycetota</taxon>
        <taxon>Actinomycetes</taxon>
        <taxon>Kineosporiales</taxon>
        <taxon>Kineosporiaceae</taxon>
        <taxon>Kineosporia</taxon>
    </lineage>
</organism>
<evidence type="ECO:0000313" key="2">
    <source>
        <dbReference type="EMBL" id="GAA3639464.1"/>
    </source>
</evidence>
<accession>A0ABP7ATR0</accession>
<dbReference type="EMBL" id="BAAAZO010000013">
    <property type="protein sequence ID" value="GAA3639464.1"/>
    <property type="molecule type" value="Genomic_DNA"/>
</dbReference>
<feature type="region of interest" description="Disordered" evidence="1">
    <location>
        <begin position="114"/>
        <end position="152"/>
    </location>
</feature>
<keyword evidence="3" id="KW-1185">Reference proteome</keyword>